<dbReference type="Gene3D" id="3.30.559.70">
    <property type="entry name" value="Choline/Carnitine o-acyltransferase, domain 2"/>
    <property type="match status" value="1"/>
</dbReference>
<dbReference type="InterPro" id="IPR023213">
    <property type="entry name" value="CAT-like_dom_sf"/>
</dbReference>
<comment type="caution">
    <text evidence="7">The sequence shown here is derived from an EMBL/GenBank/DDBJ whole genome shotgun (WGS) entry which is preliminary data.</text>
</comment>
<dbReference type="STRING" id="65357.A0A024FZ30"/>
<sequence>MRWTAVTKSIRFPIRRFENHHFTRGLCNDAKCIALPHWYKRMTTTNEFNLPRLPVPVLTETLTRYLEGVAPFMDKKALVKHREVVKHFELGEGRQLQDILLQEHFIQTRSQSYPFSYIEEVWDKMYLCGRYESPVNVNPAYGLRNGNGSSERCGMTRAAHITESLVKWWDKVKRSKLEQDPNQCMSFYAKQLGTAKIPGSTCDKLVSYPRSAHIIVLKENSMYRVNVLSPDGKKALRKEAILKQLESIMKDSCHDQDIDISSLTAAKRDKWSQVRSELIQFDEINAKSISDIDTALFVLVLETREAASTKESAELSLHGKGKWRWFDKLQVIAAPDGQLSINFEHSFSDGTVWNRWLHEVWHDMNGSDSGYAPLIALPKYEIDKLSKPDKLRWNLSASLIDQIKEAEDKFSLLASNVSTEYLESEAVSKRNCKIWKMSPDGVAQMGFQLAFYQQYHKVPPTYESCSTRAFLHGRTETIRSATPAAADFVKAVQENASRDCQKDMLVKAVKNHVKIAKSAQNGLGVDRHLTALASIANKKGISSKFLEGAELAASKDFQLSSSNVTMPFLQYFTFGAVVPDGYGLGYLTHENALHVAITSFKTSSVTNASTFKTALQKAYETISDLANNAP</sequence>
<evidence type="ECO:0000259" key="6">
    <source>
        <dbReference type="Pfam" id="PF00755"/>
    </source>
</evidence>
<organism evidence="7 8">
    <name type="scientific">Albugo candida</name>
    <dbReference type="NCBI Taxonomy" id="65357"/>
    <lineage>
        <taxon>Eukaryota</taxon>
        <taxon>Sar</taxon>
        <taxon>Stramenopiles</taxon>
        <taxon>Oomycota</taxon>
        <taxon>Peronosporomycetes</taxon>
        <taxon>Albuginales</taxon>
        <taxon>Albuginaceae</taxon>
        <taxon>Albugo</taxon>
    </lineage>
</organism>
<dbReference type="GO" id="GO:0005739">
    <property type="term" value="C:mitochondrion"/>
    <property type="evidence" value="ECO:0007669"/>
    <property type="project" value="TreeGrafter"/>
</dbReference>
<evidence type="ECO:0000313" key="7">
    <source>
        <dbReference type="EMBL" id="CCI39766.1"/>
    </source>
</evidence>
<dbReference type="Gene3D" id="3.30.559.10">
    <property type="entry name" value="Chloramphenicol acetyltransferase-like domain"/>
    <property type="match status" value="1"/>
</dbReference>
<comment type="similarity">
    <text evidence="1 5">Belongs to the carnitine/choline acetyltransferase family.</text>
</comment>
<evidence type="ECO:0000256" key="3">
    <source>
        <dbReference type="ARBA" id="ARBA00023315"/>
    </source>
</evidence>
<keyword evidence="2 5" id="KW-0808">Transferase</keyword>
<dbReference type="PANTHER" id="PTHR22589:SF16">
    <property type="entry name" value="CARNITINE O-PALMITOYLTRANSFERASE 2, MITOCHONDRIAL"/>
    <property type="match status" value="1"/>
</dbReference>
<keyword evidence="3 5" id="KW-0012">Acyltransferase</keyword>
<gene>
    <name evidence="7" type="ORF">BN9_005490</name>
</gene>
<dbReference type="PROSITE" id="PS00439">
    <property type="entry name" value="ACYLTRANSF_C_1"/>
    <property type="match status" value="1"/>
</dbReference>
<protein>
    <recommendedName>
        <fullName evidence="6">Choline/carnitine acyltransferase domain-containing protein</fullName>
    </recommendedName>
</protein>
<dbReference type="EMBL" id="CAIX01000003">
    <property type="protein sequence ID" value="CCI39766.1"/>
    <property type="molecule type" value="Genomic_DNA"/>
</dbReference>
<dbReference type="InParanoid" id="A0A024FZ30"/>
<evidence type="ECO:0000256" key="5">
    <source>
        <dbReference type="RuleBase" id="RU003801"/>
    </source>
</evidence>
<dbReference type="InterPro" id="IPR000542">
    <property type="entry name" value="Carn_acyl_trans"/>
</dbReference>
<accession>A0A024FZ30</accession>
<dbReference type="PANTHER" id="PTHR22589">
    <property type="entry name" value="CARNITINE O-ACYLTRANSFERASE"/>
    <property type="match status" value="1"/>
</dbReference>
<dbReference type="GO" id="GO:0006635">
    <property type="term" value="P:fatty acid beta-oxidation"/>
    <property type="evidence" value="ECO:0007669"/>
    <property type="project" value="TreeGrafter"/>
</dbReference>
<proteinExistence type="inferred from homology"/>
<keyword evidence="8" id="KW-1185">Reference proteome</keyword>
<name>A0A024FZ30_9STRA</name>
<feature type="domain" description="Choline/carnitine acyltransferase" evidence="6">
    <location>
        <begin position="53"/>
        <end position="617"/>
    </location>
</feature>
<dbReference type="Pfam" id="PF00755">
    <property type="entry name" value="Carn_acyltransf"/>
    <property type="match status" value="1"/>
</dbReference>
<dbReference type="AlphaFoldDB" id="A0A024FZ30"/>
<dbReference type="InterPro" id="IPR042231">
    <property type="entry name" value="Cho/carn_acyl_trans_2"/>
</dbReference>
<evidence type="ECO:0000313" key="8">
    <source>
        <dbReference type="Proteomes" id="UP000053237"/>
    </source>
</evidence>
<dbReference type="GO" id="GO:0004095">
    <property type="term" value="F:carnitine O-palmitoyltransferase activity"/>
    <property type="evidence" value="ECO:0007669"/>
    <property type="project" value="TreeGrafter"/>
</dbReference>
<dbReference type="OrthoDB" id="240216at2759"/>
<feature type="active site" description="Proton acceptor" evidence="4">
    <location>
        <position position="345"/>
    </location>
</feature>
<dbReference type="PROSITE" id="PS00440">
    <property type="entry name" value="ACYLTRANSF_C_2"/>
    <property type="match status" value="1"/>
</dbReference>
<dbReference type="Proteomes" id="UP000053237">
    <property type="component" value="Unassembled WGS sequence"/>
</dbReference>
<reference evidence="7 8" key="1">
    <citation type="submission" date="2012-05" db="EMBL/GenBank/DDBJ databases">
        <title>Recombination and specialization in a pathogen metapopulation.</title>
        <authorList>
            <person name="Gardiner A."/>
            <person name="Kemen E."/>
            <person name="Schultz-Larsen T."/>
            <person name="MacLean D."/>
            <person name="Van Oosterhout C."/>
            <person name="Jones J.D.G."/>
        </authorList>
    </citation>
    <scope>NUCLEOTIDE SEQUENCE [LARGE SCALE GENOMIC DNA]</scope>
    <source>
        <strain evidence="7 8">Ac Nc2</strain>
    </source>
</reference>
<evidence type="ECO:0000256" key="1">
    <source>
        <dbReference type="ARBA" id="ARBA00005232"/>
    </source>
</evidence>
<evidence type="ECO:0000256" key="2">
    <source>
        <dbReference type="ARBA" id="ARBA00022679"/>
    </source>
</evidence>
<dbReference type="SUPFAM" id="SSF52777">
    <property type="entry name" value="CoA-dependent acyltransferases"/>
    <property type="match status" value="2"/>
</dbReference>
<evidence type="ECO:0000256" key="4">
    <source>
        <dbReference type="PIRSR" id="PIRSR600542-1"/>
    </source>
</evidence>
<dbReference type="InterPro" id="IPR039551">
    <property type="entry name" value="Cho/carn_acyl_trans"/>
</dbReference>